<name>A0ABZ1SUL3_9ACTN</name>
<proteinExistence type="predicted"/>
<accession>A0ABZ1SUL3</accession>
<evidence type="ECO:0000256" key="1">
    <source>
        <dbReference type="SAM" id="MobiDB-lite"/>
    </source>
</evidence>
<reference evidence="2" key="1">
    <citation type="submission" date="2022-10" db="EMBL/GenBank/DDBJ databases">
        <title>The complete genomes of actinobacterial strains from the NBC collection.</title>
        <authorList>
            <person name="Joergensen T.S."/>
            <person name="Alvarez Arevalo M."/>
            <person name="Sterndorff E.B."/>
            <person name="Faurdal D."/>
            <person name="Vuksanovic O."/>
            <person name="Mourched A.-S."/>
            <person name="Charusanti P."/>
            <person name="Shaw S."/>
            <person name="Blin K."/>
            <person name="Weber T."/>
        </authorList>
    </citation>
    <scope>NUCLEOTIDE SEQUENCE</scope>
    <source>
        <strain evidence="2">NBC_00254</strain>
    </source>
</reference>
<dbReference type="RefSeq" id="WP_168065806.1">
    <property type="nucleotide sequence ID" value="NZ_CP108085.1"/>
</dbReference>
<evidence type="ECO:0000313" key="3">
    <source>
        <dbReference type="Proteomes" id="UP001432011"/>
    </source>
</evidence>
<organism evidence="2 3">
    <name type="scientific">Microbispora hainanensis</name>
    <dbReference type="NCBI Taxonomy" id="568844"/>
    <lineage>
        <taxon>Bacteria</taxon>
        <taxon>Bacillati</taxon>
        <taxon>Actinomycetota</taxon>
        <taxon>Actinomycetes</taxon>
        <taxon>Streptosporangiales</taxon>
        <taxon>Streptosporangiaceae</taxon>
        <taxon>Microbispora</taxon>
    </lineage>
</organism>
<gene>
    <name evidence="2" type="ORF">OG913_06715</name>
</gene>
<evidence type="ECO:0000313" key="2">
    <source>
        <dbReference type="EMBL" id="WUP76705.1"/>
    </source>
</evidence>
<sequence>MTDSQPPDPRVEKTWVDDAGELFVSDGSRWLRYEDLPDWPDGDDPDSKALYRDAG</sequence>
<dbReference type="EMBL" id="CP108085">
    <property type="protein sequence ID" value="WUP76705.1"/>
    <property type="molecule type" value="Genomic_DNA"/>
</dbReference>
<keyword evidence="3" id="KW-1185">Reference proteome</keyword>
<protein>
    <submittedName>
        <fullName evidence="2">Uncharacterized protein</fullName>
    </submittedName>
</protein>
<feature type="compositionally biased region" description="Basic and acidic residues" evidence="1">
    <location>
        <begin position="45"/>
        <end position="55"/>
    </location>
</feature>
<dbReference type="Proteomes" id="UP001432011">
    <property type="component" value="Chromosome"/>
</dbReference>
<feature type="region of interest" description="Disordered" evidence="1">
    <location>
        <begin position="35"/>
        <end position="55"/>
    </location>
</feature>